<feature type="region of interest" description="Disordered" evidence="1">
    <location>
        <begin position="131"/>
        <end position="173"/>
    </location>
</feature>
<name>A0A8S1EHG7_9PELO</name>
<protein>
    <submittedName>
        <fullName evidence="3">Uncharacterized protein</fullName>
    </submittedName>
</protein>
<reference evidence="3 4" key="1">
    <citation type="submission" date="2020-04" db="EMBL/GenBank/DDBJ databases">
        <authorList>
            <person name="Laetsch R D."/>
            <person name="Stevens L."/>
            <person name="Kumar S."/>
            <person name="Blaxter L. M."/>
        </authorList>
    </citation>
    <scope>NUCLEOTIDE SEQUENCE [LARGE SCALE GENOMIC DNA]</scope>
</reference>
<accession>A0A8S1EHG7</accession>
<evidence type="ECO:0000256" key="2">
    <source>
        <dbReference type="SAM" id="SignalP"/>
    </source>
</evidence>
<dbReference type="OrthoDB" id="5850001at2759"/>
<feature type="region of interest" description="Disordered" evidence="1">
    <location>
        <begin position="274"/>
        <end position="293"/>
    </location>
</feature>
<evidence type="ECO:0000313" key="3">
    <source>
        <dbReference type="EMBL" id="CAB3399203.1"/>
    </source>
</evidence>
<dbReference type="EMBL" id="CADEPM010000002">
    <property type="protein sequence ID" value="CAB3399203.1"/>
    <property type="molecule type" value="Genomic_DNA"/>
</dbReference>
<evidence type="ECO:0000256" key="1">
    <source>
        <dbReference type="SAM" id="MobiDB-lite"/>
    </source>
</evidence>
<gene>
    <name evidence="3" type="ORF">CBOVIS_LOCUS2365</name>
</gene>
<evidence type="ECO:0000313" key="4">
    <source>
        <dbReference type="Proteomes" id="UP000494206"/>
    </source>
</evidence>
<comment type="caution">
    <text evidence="3">The sequence shown here is derived from an EMBL/GenBank/DDBJ whole genome shotgun (WGS) entry which is preliminary data.</text>
</comment>
<feature type="signal peptide" evidence="2">
    <location>
        <begin position="1"/>
        <end position="15"/>
    </location>
</feature>
<feature type="chain" id="PRO_5035739869" evidence="2">
    <location>
        <begin position="16"/>
        <end position="293"/>
    </location>
</feature>
<dbReference type="AlphaFoldDB" id="A0A8S1EHG7"/>
<keyword evidence="2" id="KW-0732">Signal</keyword>
<organism evidence="3 4">
    <name type="scientific">Caenorhabditis bovis</name>
    <dbReference type="NCBI Taxonomy" id="2654633"/>
    <lineage>
        <taxon>Eukaryota</taxon>
        <taxon>Metazoa</taxon>
        <taxon>Ecdysozoa</taxon>
        <taxon>Nematoda</taxon>
        <taxon>Chromadorea</taxon>
        <taxon>Rhabditida</taxon>
        <taxon>Rhabditina</taxon>
        <taxon>Rhabditomorpha</taxon>
        <taxon>Rhabditoidea</taxon>
        <taxon>Rhabditidae</taxon>
        <taxon>Peloderinae</taxon>
        <taxon>Caenorhabditis</taxon>
    </lineage>
</organism>
<dbReference type="Proteomes" id="UP000494206">
    <property type="component" value="Unassembled WGS sequence"/>
</dbReference>
<sequence>MWPIFFLAFPLLIQAQNGEEAVVENAENFRKLYGIATRIMELSGNIMGGGGNGGGGYEEVRPRFQGVRSFSEDNSILSGGSSSSGINNMAKMLKGYEGLFANANFIQQTTTTTTERPTGFKAIIDSFLGSGSGGGVGDDSENLPPPPTPRPRPRQNLFSLLGGAPASESASKPQASNIFGNLFGGMLPQTTTTTTEATPVQKIMNIFVPQPERRESEQSSRGKINILELFGMAPRTTTTTTQAPLQALFNPSKPYSGGPEDLDGIMNALMRSNARPARQEPASLLSQFFGGRK</sequence>
<proteinExistence type="predicted"/>
<keyword evidence="4" id="KW-1185">Reference proteome</keyword>